<proteinExistence type="predicted"/>
<keyword evidence="2" id="KW-1185">Reference proteome</keyword>
<protein>
    <submittedName>
        <fullName evidence="1">Uncharacterized protein</fullName>
    </submittedName>
</protein>
<dbReference type="AlphaFoldDB" id="A0A9D4RYY0"/>
<evidence type="ECO:0000313" key="2">
    <source>
        <dbReference type="Proteomes" id="UP000828390"/>
    </source>
</evidence>
<dbReference type="Proteomes" id="UP000828390">
    <property type="component" value="Unassembled WGS sequence"/>
</dbReference>
<comment type="caution">
    <text evidence="1">The sequence shown here is derived from an EMBL/GenBank/DDBJ whole genome shotgun (WGS) entry which is preliminary data.</text>
</comment>
<sequence>MNTHRYISDAAVRDNFTSFGDGMLGEYNRSMYPVKKLKEAVGNSISDKDIAVRKVSHENIFNGGGVDGMSVRPFMRTALIRSQYFLSGKTILAKVRVDLPR</sequence>
<dbReference type="EMBL" id="JAIWYP010000001">
    <property type="protein sequence ID" value="KAH3883727.1"/>
    <property type="molecule type" value="Genomic_DNA"/>
</dbReference>
<organism evidence="1 2">
    <name type="scientific">Dreissena polymorpha</name>
    <name type="common">Zebra mussel</name>
    <name type="synonym">Mytilus polymorpha</name>
    <dbReference type="NCBI Taxonomy" id="45954"/>
    <lineage>
        <taxon>Eukaryota</taxon>
        <taxon>Metazoa</taxon>
        <taxon>Spiralia</taxon>
        <taxon>Lophotrochozoa</taxon>
        <taxon>Mollusca</taxon>
        <taxon>Bivalvia</taxon>
        <taxon>Autobranchia</taxon>
        <taxon>Heteroconchia</taxon>
        <taxon>Euheterodonta</taxon>
        <taxon>Imparidentia</taxon>
        <taxon>Neoheterodontei</taxon>
        <taxon>Myida</taxon>
        <taxon>Dreissenoidea</taxon>
        <taxon>Dreissenidae</taxon>
        <taxon>Dreissena</taxon>
    </lineage>
</organism>
<name>A0A9D4RYY0_DREPO</name>
<reference evidence="1" key="2">
    <citation type="submission" date="2020-11" db="EMBL/GenBank/DDBJ databases">
        <authorList>
            <person name="McCartney M.A."/>
            <person name="Auch B."/>
            <person name="Kono T."/>
            <person name="Mallez S."/>
            <person name="Becker A."/>
            <person name="Gohl D.M."/>
            <person name="Silverstein K.A.T."/>
            <person name="Koren S."/>
            <person name="Bechman K.B."/>
            <person name="Herman A."/>
            <person name="Abrahante J.E."/>
            <person name="Garbe J."/>
        </authorList>
    </citation>
    <scope>NUCLEOTIDE SEQUENCE</scope>
    <source>
        <strain evidence="1">Duluth1</strain>
        <tissue evidence="1">Whole animal</tissue>
    </source>
</reference>
<reference evidence="1" key="1">
    <citation type="journal article" date="2019" name="bioRxiv">
        <title>The Genome of the Zebra Mussel, Dreissena polymorpha: A Resource for Invasive Species Research.</title>
        <authorList>
            <person name="McCartney M.A."/>
            <person name="Auch B."/>
            <person name="Kono T."/>
            <person name="Mallez S."/>
            <person name="Zhang Y."/>
            <person name="Obille A."/>
            <person name="Becker A."/>
            <person name="Abrahante J.E."/>
            <person name="Garbe J."/>
            <person name="Badalamenti J.P."/>
            <person name="Herman A."/>
            <person name="Mangelson H."/>
            <person name="Liachko I."/>
            <person name="Sullivan S."/>
            <person name="Sone E.D."/>
            <person name="Koren S."/>
            <person name="Silverstein K.A.T."/>
            <person name="Beckman K.B."/>
            <person name="Gohl D.M."/>
        </authorList>
    </citation>
    <scope>NUCLEOTIDE SEQUENCE</scope>
    <source>
        <strain evidence="1">Duluth1</strain>
        <tissue evidence="1">Whole animal</tissue>
    </source>
</reference>
<evidence type="ECO:0000313" key="1">
    <source>
        <dbReference type="EMBL" id="KAH3883727.1"/>
    </source>
</evidence>
<accession>A0A9D4RYY0</accession>
<gene>
    <name evidence="1" type="ORF">DPMN_007694</name>
</gene>